<keyword evidence="4" id="KW-1185">Reference proteome</keyword>
<dbReference type="Pfam" id="PF22494">
    <property type="entry name" value="choice_anch_I"/>
    <property type="match status" value="1"/>
</dbReference>
<dbReference type="AlphaFoldDB" id="A0A1H6D8L0"/>
<dbReference type="Proteomes" id="UP000236745">
    <property type="component" value="Unassembled WGS sequence"/>
</dbReference>
<evidence type="ECO:0000259" key="2">
    <source>
        <dbReference type="Pfam" id="PF22494"/>
    </source>
</evidence>
<dbReference type="OrthoDB" id="9803927at2"/>
<dbReference type="EMBL" id="FNVQ01000005">
    <property type="protein sequence ID" value="SEG81193.1"/>
    <property type="molecule type" value="Genomic_DNA"/>
</dbReference>
<dbReference type="GO" id="GO:0003677">
    <property type="term" value="F:DNA binding"/>
    <property type="evidence" value="ECO:0007669"/>
    <property type="project" value="UniProtKB-KW"/>
</dbReference>
<feature type="domain" description="Choice-of-anchor I" evidence="2">
    <location>
        <begin position="44"/>
        <end position="522"/>
    </location>
</feature>
<proteinExistence type="predicted"/>
<dbReference type="InterPro" id="IPR052956">
    <property type="entry name" value="Mesenchyme-surface_protein"/>
</dbReference>
<keyword evidence="3" id="KW-0238">DNA-binding</keyword>
<sequence>MKPSLLASALSMALVLPLAGTAQAAVSLTQVGHFAETCSDTEDGGCTEIAAYSKTAQRLYVTNGTDNKLRILNVSESGALAPMAENSGVVSEIDLSVYGGGPNSVAVYGEWVAVAVQADNKQSNGLVLVFDLDGNLERKIKVGALPDMLTFSPDGRYLLVANEGEPSDAYSRDPKGSISIINTQRNWLVKTAGFAHFNNQGQGKGSAELTGDVRIFGPNATVAQDLEPEYIAVSPDSSTAWVSLQENNALAIVDIAKAEVTDVVSLGFKDHLLLANSLDVSDKDDDENGGINLKNWPVLGMYQPDAIAPLVIDDQVYILSANEGDARDYDGYSEEERVKDLELDEAAFADFLAEKGMTLDELQANENLGRLNVTTSHGDDNGDGKFEKLYAYGARSFSVWNSDAELVWDSANQFETLLKQFAEDDDMDVWEDSRSDNKGPEPESITVGEIDDVPYAFIGLERTSGVFVYDMTNPAMPQPVSFFDLEPAGDISPEGLMFVKEGAHNWLVVTSEVSSTVSIYEVSVSD</sequence>
<feature type="chain" id="PRO_5009295706" evidence="1">
    <location>
        <begin position="25"/>
        <end position="526"/>
    </location>
</feature>
<accession>A0A1H6D8L0</accession>
<gene>
    <name evidence="3" type="ORF">SAMN05444390_105148</name>
</gene>
<dbReference type="PANTHER" id="PTHR46928:SF1">
    <property type="entry name" value="MESENCHYME-SPECIFIC CELL SURFACE GLYCOPROTEIN"/>
    <property type="match status" value="1"/>
</dbReference>
<organism evidence="3 4">
    <name type="scientific">Marinobacterium lutimaris</name>
    <dbReference type="NCBI Taxonomy" id="568106"/>
    <lineage>
        <taxon>Bacteria</taxon>
        <taxon>Pseudomonadati</taxon>
        <taxon>Pseudomonadota</taxon>
        <taxon>Gammaproteobacteria</taxon>
        <taxon>Oceanospirillales</taxon>
        <taxon>Oceanospirillaceae</taxon>
        <taxon>Marinobacterium</taxon>
    </lineage>
</organism>
<dbReference type="NCBIfam" id="NF038117">
    <property type="entry name" value="choice_anch_I"/>
    <property type="match status" value="1"/>
</dbReference>
<dbReference type="Gene3D" id="2.130.10.10">
    <property type="entry name" value="YVTN repeat-like/Quinoprotein amine dehydrogenase"/>
    <property type="match status" value="1"/>
</dbReference>
<dbReference type="RefSeq" id="WP_104004980.1">
    <property type="nucleotide sequence ID" value="NZ_FNVQ01000005.1"/>
</dbReference>
<keyword evidence="1" id="KW-0732">Signal</keyword>
<evidence type="ECO:0000313" key="4">
    <source>
        <dbReference type="Proteomes" id="UP000236745"/>
    </source>
</evidence>
<reference evidence="3 4" key="1">
    <citation type="submission" date="2016-10" db="EMBL/GenBank/DDBJ databases">
        <authorList>
            <person name="de Groot N.N."/>
        </authorList>
    </citation>
    <scope>NUCLEOTIDE SEQUENCE [LARGE SCALE GENOMIC DNA]</scope>
    <source>
        <strain evidence="3 4">DSM 22012</strain>
    </source>
</reference>
<evidence type="ECO:0000256" key="1">
    <source>
        <dbReference type="SAM" id="SignalP"/>
    </source>
</evidence>
<name>A0A1H6D8L0_9GAMM</name>
<feature type="signal peptide" evidence="1">
    <location>
        <begin position="1"/>
        <end position="24"/>
    </location>
</feature>
<evidence type="ECO:0000313" key="3">
    <source>
        <dbReference type="EMBL" id="SEG81193.1"/>
    </source>
</evidence>
<dbReference type="SUPFAM" id="SSF51004">
    <property type="entry name" value="C-terminal (heme d1) domain of cytochrome cd1-nitrite reductase"/>
    <property type="match status" value="1"/>
</dbReference>
<dbReference type="PANTHER" id="PTHR46928">
    <property type="entry name" value="MESENCHYME-SPECIFIC CELL SURFACE GLYCOPROTEIN"/>
    <property type="match status" value="1"/>
</dbReference>
<dbReference type="InterPro" id="IPR015943">
    <property type="entry name" value="WD40/YVTN_repeat-like_dom_sf"/>
</dbReference>
<protein>
    <submittedName>
        <fullName evidence="3">DNA-binding beta-propeller fold protein YncE</fullName>
    </submittedName>
</protein>
<dbReference type="InterPro" id="IPR055188">
    <property type="entry name" value="Choice_anch_I"/>
</dbReference>
<dbReference type="InterPro" id="IPR011048">
    <property type="entry name" value="Haem_d1_sf"/>
</dbReference>